<protein>
    <submittedName>
        <fullName evidence="2">Uncharacterized protein</fullName>
    </submittedName>
</protein>
<dbReference type="Gramene" id="AET7Gv20857800.4">
    <property type="protein sequence ID" value="AET7Gv20857800.4"/>
    <property type="gene ID" value="AET7Gv20857800"/>
</dbReference>
<proteinExistence type="predicted"/>
<reference evidence="3" key="2">
    <citation type="journal article" date="2017" name="Nat. Plants">
        <title>The Aegilops tauschii genome reveals multiple impacts of transposons.</title>
        <authorList>
            <person name="Zhao G."/>
            <person name="Zou C."/>
            <person name="Li K."/>
            <person name="Wang K."/>
            <person name="Li T."/>
            <person name="Gao L."/>
            <person name="Zhang X."/>
            <person name="Wang H."/>
            <person name="Yang Z."/>
            <person name="Liu X."/>
            <person name="Jiang W."/>
            <person name="Mao L."/>
            <person name="Kong X."/>
            <person name="Jiao Y."/>
            <person name="Jia J."/>
        </authorList>
    </citation>
    <scope>NUCLEOTIDE SEQUENCE [LARGE SCALE GENOMIC DNA]</scope>
    <source>
        <strain evidence="3">cv. AL8/78</strain>
    </source>
</reference>
<evidence type="ECO:0000313" key="3">
    <source>
        <dbReference type="Proteomes" id="UP000015105"/>
    </source>
</evidence>
<dbReference type="Proteomes" id="UP000015105">
    <property type="component" value="Chromosome 7D"/>
</dbReference>
<reference evidence="2" key="4">
    <citation type="submission" date="2019-03" db="UniProtKB">
        <authorList>
            <consortium name="EnsemblPlants"/>
        </authorList>
    </citation>
    <scope>IDENTIFICATION</scope>
</reference>
<evidence type="ECO:0000256" key="1">
    <source>
        <dbReference type="SAM" id="MobiDB-lite"/>
    </source>
</evidence>
<evidence type="ECO:0000313" key="2">
    <source>
        <dbReference type="EnsemblPlants" id="AET7Gv20857800.4"/>
    </source>
</evidence>
<reference evidence="2" key="5">
    <citation type="journal article" date="2021" name="G3 (Bethesda)">
        <title>Aegilops tauschii genome assembly Aet v5.0 features greater sequence contiguity and improved annotation.</title>
        <authorList>
            <person name="Wang L."/>
            <person name="Zhu T."/>
            <person name="Rodriguez J.C."/>
            <person name="Deal K.R."/>
            <person name="Dubcovsky J."/>
            <person name="McGuire P.E."/>
            <person name="Lux T."/>
            <person name="Spannagl M."/>
            <person name="Mayer K.F.X."/>
            <person name="Baldrich P."/>
            <person name="Meyers B.C."/>
            <person name="Huo N."/>
            <person name="Gu Y.Q."/>
            <person name="Zhou H."/>
            <person name="Devos K.M."/>
            <person name="Bennetzen J.L."/>
            <person name="Unver T."/>
            <person name="Budak H."/>
            <person name="Gulick P.J."/>
            <person name="Galiba G."/>
            <person name="Kalapos B."/>
            <person name="Nelson D.R."/>
            <person name="Li P."/>
            <person name="You F.M."/>
            <person name="Luo M.C."/>
            <person name="Dvorak J."/>
        </authorList>
    </citation>
    <scope>NUCLEOTIDE SEQUENCE [LARGE SCALE GENOMIC DNA]</scope>
    <source>
        <strain evidence="2">cv. AL8/78</strain>
    </source>
</reference>
<reference evidence="3" key="1">
    <citation type="journal article" date="2014" name="Science">
        <title>Ancient hybridizations among the ancestral genomes of bread wheat.</title>
        <authorList>
            <consortium name="International Wheat Genome Sequencing Consortium,"/>
            <person name="Marcussen T."/>
            <person name="Sandve S.R."/>
            <person name="Heier L."/>
            <person name="Spannagl M."/>
            <person name="Pfeifer M."/>
            <person name="Jakobsen K.S."/>
            <person name="Wulff B.B."/>
            <person name="Steuernagel B."/>
            <person name="Mayer K.F."/>
            <person name="Olsen O.A."/>
        </authorList>
    </citation>
    <scope>NUCLEOTIDE SEQUENCE [LARGE SCALE GENOMIC DNA]</scope>
    <source>
        <strain evidence="3">cv. AL8/78</strain>
    </source>
</reference>
<sequence length="122" mass="13701">TKFSLSASWVLRAALRAARVSPRRRWPGLRRLTYCALPFNGAAGGRRGRRSPRASPPNGSRRKSGRPRQQMDQSSAARGPRPRQGQGLPFLASQGPVSRPEDWNQEPAPRKFFVLFFGTREM</sequence>
<reference evidence="2" key="3">
    <citation type="journal article" date="2017" name="Nature">
        <title>Genome sequence of the progenitor of the wheat D genome Aegilops tauschii.</title>
        <authorList>
            <person name="Luo M.C."/>
            <person name="Gu Y.Q."/>
            <person name="Puiu D."/>
            <person name="Wang H."/>
            <person name="Twardziok S.O."/>
            <person name="Deal K.R."/>
            <person name="Huo N."/>
            <person name="Zhu T."/>
            <person name="Wang L."/>
            <person name="Wang Y."/>
            <person name="McGuire P.E."/>
            <person name="Liu S."/>
            <person name="Long H."/>
            <person name="Ramasamy R.K."/>
            <person name="Rodriguez J.C."/>
            <person name="Van S.L."/>
            <person name="Yuan L."/>
            <person name="Wang Z."/>
            <person name="Xia Z."/>
            <person name="Xiao L."/>
            <person name="Anderson O.D."/>
            <person name="Ouyang S."/>
            <person name="Liang Y."/>
            <person name="Zimin A.V."/>
            <person name="Pertea G."/>
            <person name="Qi P."/>
            <person name="Bennetzen J.L."/>
            <person name="Dai X."/>
            <person name="Dawson M.W."/>
            <person name="Muller H.G."/>
            <person name="Kugler K."/>
            <person name="Rivarola-Duarte L."/>
            <person name="Spannagl M."/>
            <person name="Mayer K.F.X."/>
            <person name="Lu F.H."/>
            <person name="Bevan M.W."/>
            <person name="Leroy P."/>
            <person name="Li P."/>
            <person name="You F.M."/>
            <person name="Sun Q."/>
            <person name="Liu Z."/>
            <person name="Lyons E."/>
            <person name="Wicker T."/>
            <person name="Salzberg S.L."/>
            <person name="Devos K.M."/>
            <person name="Dvorak J."/>
        </authorList>
    </citation>
    <scope>NUCLEOTIDE SEQUENCE [LARGE SCALE GENOMIC DNA]</scope>
    <source>
        <strain evidence="2">cv. AL8/78</strain>
    </source>
</reference>
<accession>A0A453S921</accession>
<keyword evidence="3" id="KW-1185">Reference proteome</keyword>
<dbReference type="EnsemblPlants" id="AET7Gv20857800.4">
    <property type="protein sequence ID" value="AET7Gv20857800.4"/>
    <property type="gene ID" value="AET7Gv20857800"/>
</dbReference>
<dbReference type="AlphaFoldDB" id="A0A453S921"/>
<feature type="region of interest" description="Disordered" evidence="1">
    <location>
        <begin position="39"/>
        <end position="105"/>
    </location>
</feature>
<name>A0A453S921_AEGTS</name>
<organism evidence="2 3">
    <name type="scientific">Aegilops tauschii subsp. strangulata</name>
    <name type="common">Goatgrass</name>
    <dbReference type="NCBI Taxonomy" id="200361"/>
    <lineage>
        <taxon>Eukaryota</taxon>
        <taxon>Viridiplantae</taxon>
        <taxon>Streptophyta</taxon>
        <taxon>Embryophyta</taxon>
        <taxon>Tracheophyta</taxon>
        <taxon>Spermatophyta</taxon>
        <taxon>Magnoliopsida</taxon>
        <taxon>Liliopsida</taxon>
        <taxon>Poales</taxon>
        <taxon>Poaceae</taxon>
        <taxon>BOP clade</taxon>
        <taxon>Pooideae</taxon>
        <taxon>Triticodae</taxon>
        <taxon>Triticeae</taxon>
        <taxon>Triticinae</taxon>
        <taxon>Aegilops</taxon>
    </lineage>
</organism>